<dbReference type="PANTHER" id="PTHR36040:SF5">
    <property type="entry name" value="TRANSMEMBRANE PROTEIN"/>
    <property type="match status" value="1"/>
</dbReference>
<evidence type="ECO:0000256" key="1">
    <source>
        <dbReference type="SAM" id="MobiDB-lite"/>
    </source>
</evidence>
<sequence>MRFLALALVLMMASSCLATNRKTMMVEMHEQEQRQLIEAMRNANDNDHHSIPRENFGPYGGDCKPKSRHLAK</sequence>
<keyword evidence="4" id="KW-1185">Reference proteome</keyword>
<comment type="caution">
    <text evidence="3">The sequence shown here is derived from an EMBL/GenBank/DDBJ whole genome shotgun (WGS) entry which is preliminary data.</text>
</comment>
<proteinExistence type="predicted"/>
<evidence type="ECO:0000313" key="4">
    <source>
        <dbReference type="Proteomes" id="UP001324115"/>
    </source>
</evidence>
<accession>A0AAN7GFK1</accession>
<gene>
    <name evidence="3" type="ORF">RGQ29_001061</name>
</gene>
<dbReference type="PROSITE" id="PS51257">
    <property type="entry name" value="PROKAR_LIPOPROTEIN"/>
    <property type="match status" value="1"/>
</dbReference>
<reference evidence="3 4" key="1">
    <citation type="journal article" date="2023" name="G3 (Bethesda)">
        <title>A haplotype-resolved chromosome-scale genome for Quercus rubra L. provides insights into the genetics of adaptive traits for red oak species.</title>
        <authorList>
            <person name="Kapoor B."/>
            <person name="Jenkins J."/>
            <person name="Schmutz J."/>
            <person name="Zhebentyayeva T."/>
            <person name="Kuelheim C."/>
            <person name="Coggeshall M."/>
            <person name="Heim C."/>
            <person name="Lasky J.R."/>
            <person name="Leites L."/>
            <person name="Islam-Faridi N."/>
            <person name="Romero-Severson J."/>
            <person name="DeLeo V.L."/>
            <person name="Lucas S.M."/>
            <person name="Lazic D."/>
            <person name="Gailing O."/>
            <person name="Carlson J."/>
            <person name="Staton M."/>
        </authorList>
    </citation>
    <scope>NUCLEOTIDE SEQUENCE [LARGE SCALE GENOMIC DNA]</scope>
    <source>
        <strain evidence="3">Pseudo-F2</strain>
    </source>
</reference>
<dbReference type="AlphaFoldDB" id="A0AAN7GFK1"/>
<dbReference type="EMBL" id="JAXUIC010000001">
    <property type="protein sequence ID" value="KAK4607084.1"/>
    <property type="molecule type" value="Genomic_DNA"/>
</dbReference>
<evidence type="ECO:0000313" key="3">
    <source>
        <dbReference type="EMBL" id="KAK4607084.1"/>
    </source>
</evidence>
<evidence type="ECO:0000256" key="2">
    <source>
        <dbReference type="SAM" id="SignalP"/>
    </source>
</evidence>
<dbReference type="PANTHER" id="PTHR36040">
    <property type="entry name" value="OS04G0188500 PROTEIN"/>
    <property type="match status" value="1"/>
</dbReference>
<name>A0AAN7GFK1_QUERU</name>
<organism evidence="3 4">
    <name type="scientific">Quercus rubra</name>
    <name type="common">Northern red oak</name>
    <name type="synonym">Quercus borealis</name>
    <dbReference type="NCBI Taxonomy" id="3512"/>
    <lineage>
        <taxon>Eukaryota</taxon>
        <taxon>Viridiplantae</taxon>
        <taxon>Streptophyta</taxon>
        <taxon>Embryophyta</taxon>
        <taxon>Tracheophyta</taxon>
        <taxon>Spermatophyta</taxon>
        <taxon>Magnoliopsida</taxon>
        <taxon>eudicotyledons</taxon>
        <taxon>Gunneridae</taxon>
        <taxon>Pentapetalae</taxon>
        <taxon>rosids</taxon>
        <taxon>fabids</taxon>
        <taxon>Fagales</taxon>
        <taxon>Fagaceae</taxon>
        <taxon>Quercus</taxon>
    </lineage>
</organism>
<feature type="signal peptide" evidence="2">
    <location>
        <begin position="1"/>
        <end position="18"/>
    </location>
</feature>
<feature type="chain" id="PRO_5042882672" evidence="2">
    <location>
        <begin position="19"/>
        <end position="72"/>
    </location>
</feature>
<protein>
    <submittedName>
        <fullName evidence="3">Uncharacterized protein</fullName>
    </submittedName>
</protein>
<feature type="region of interest" description="Disordered" evidence="1">
    <location>
        <begin position="45"/>
        <end position="72"/>
    </location>
</feature>
<keyword evidence="2" id="KW-0732">Signal</keyword>
<dbReference type="Proteomes" id="UP001324115">
    <property type="component" value="Unassembled WGS sequence"/>
</dbReference>